<organism evidence="7 8">
    <name type="scientific">Nepenthes gracilis</name>
    <name type="common">Slender pitcher plant</name>
    <dbReference type="NCBI Taxonomy" id="150966"/>
    <lineage>
        <taxon>Eukaryota</taxon>
        <taxon>Viridiplantae</taxon>
        <taxon>Streptophyta</taxon>
        <taxon>Embryophyta</taxon>
        <taxon>Tracheophyta</taxon>
        <taxon>Spermatophyta</taxon>
        <taxon>Magnoliopsida</taxon>
        <taxon>eudicotyledons</taxon>
        <taxon>Gunneridae</taxon>
        <taxon>Pentapetalae</taxon>
        <taxon>Caryophyllales</taxon>
        <taxon>Nepenthaceae</taxon>
        <taxon>Nepenthes</taxon>
    </lineage>
</organism>
<dbReference type="GO" id="GO:0016629">
    <property type="term" value="F:12-oxophytodienoate reductase activity"/>
    <property type="evidence" value="ECO:0007669"/>
    <property type="project" value="TreeGrafter"/>
</dbReference>
<dbReference type="SUPFAM" id="SSF51395">
    <property type="entry name" value="FMN-linked oxidoreductases"/>
    <property type="match status" value="1"/>
</dbReference>
<dbReference type="GO" id="GO:0005777">
    <property type="term" value="C:peroxisome"/>
    <property type="evidence" value="ECO:0007669"/>
    <property type="project" value="TreeGrafter"/>
</dbReference>
<dbReference type="GO" id="GO:0009695">
    <property type="term" value="P:jasmonic acid biosynthetic process"/>
    <property type="evidence" value="ECO:0007669"/>
    <property type="project" value="TreeGrafter"/>
</dbReference>
<keyword evidence="5" id="KW-0521">NADP</keyword>
<evidence type="ECO:0000256" key="5">
    <source>
        <dbReference type="ARBA" id="ARBA00022857"/>
    </source>
</evidence>
<evidence type="ECO:0000256" key="4">
    <source>
        <dbReference type="ARBA" id="ARBA00022643"/>
    </source>
</evidence>
<dbReference type="EMBL" id="BSYO01000008">
    <property type="protein sequence ID" value="GMH08859.1"/>
    <property type="molecule type" value="Genomic_DNA"/>
</dbReference>
<evidence type="ECO:0000313" key="8">
    <source>
        <dbReference type="Proteomes" id="UP001279734"/>
    </source>
</evidence>
<dbReference type="InterPro" id="IPR001155">
    <property type="entry name" value="OxRdtase_FMN_N"/>
</dbReference>
<dbReference type="PANTHER" id="PTHR22893">
    <property type="entry name" value="NADH OXIDOREDUCTASE-RELATED"/>
    <property type="match status" value="1"/>
</dbReference>
<evidence type="ECO:0000259" key="6">
    <source>
        <dbReference type="Pfam" id="PF00724"/>
    </source>
</evidence>
<proteinExistence type="inferred from homology"/>
<evidence type="ECO:0000256" key="2">
    <source>
        <dbReference type="ARBA" id="ARBA00005979"/>
    </source>
</evidence>
<dbReference type="GO" id="GO:0010181">
    <property type="term" value="F:FMN binding"/>
    <property type="evidence" value="ECO:0007669"/>
    <property type="project" value="InterPro"/>
</dbReference>
<dbReference type="InterPro" id="IPR045247">
    <property type="entry name" value="Oye-like"/>
</dbReference>
<dbReference type="InterPro" id="IPR013785">
    <property type="entry name" value="Aldolase_TIM"/>
</dbReference>
<keyword evidence="8" id="KW-1185">Reference proteome</keyword>
<dbReference type="Proteomes" id="UP001279734">
    <property type="component" value="Unassembled WGS sequence"/>
</dbReference>
<comment type="caution">
    <text evidence="7">The sequence shown here is derived from an EMBL/GenBank/DDBJ whole genome shotgun (WGS) entry which is preliminary data.</text>
</comment>
<comment type="similarity">
    <text evidence="2">Belongs to the NADH:flavin oxidoreductase/NADH oxidase family.</text>
</comment>
<keyword evidence="4" id="KW-0288">FMN</keyword>
<reference evidence="7" key="1">
    <citation type="submission" date="2023-05" db="EMBL/GenBank/DDBJ databases">
        <title>Nepenthes gracilis genome sequencing.</title>
        <authorList>
            <person name="Fukushima K."/>
        </authorList>
    </citation>
    <scope>NUCLEOTIDE SEQUENCE</scope>
    <source>
        <strain evidence="7">SING2019-196</strain>
    </source>
</reference>
<protein>
    <recommendedName>
        <fullName evidence="6">NADH:flavin oxidoreductase/NADH oxidase N-terminal domain-containing protein</fullName>
    </recommendedName>
</protein>
<evidence type="ECO:0000313" key="7">
    <source>
        <dbReference type="EMBL" id="GMH08859.1"/>
    </source>
</evidence>
<dbReference type="GO" id="GO:0031408">
    <property type="term" value="P:oxylipin biosynthetic process"/>
    <property type="evidence" value="ECO:0007669"/>
    <property type="project" value="TreeGrafter"/>
</dbReference>
<sequence length="124" mass="13988">MNLNFCDRGTVYQPDGGAPVSSTNKAISERWKIMTPDGSYDRYSQPRTLAAEEIPEIVDQFRRGAINAMRAGFHGVEIHGAYGYIIDQFLKDGINDRTDEYGGSLENRCKFLMQVLTDCLPDKF</sequence>
<gene>
    <name evidence="7" type="ORF">Nepgr_010699</name>
</gene>
<keyword evidence="3" id="KW-0285">Flavoprotein</keyword>
<evidence type="ECO:0000256" key="1">
    <source>
        <dbReference type="ARBA" id="ARBA00001917"/>
    </source>
</evidence>
<dbReference type="AlphaFoldDB" id="A0AAD3SDF4"/>
<dbReference type="Pfam" id="PF00724">
    <property type="entry name" value="Oxidored_FMN"/>
    <property type="match status" value="1"/>
</dbReference>
<dbReference type="Gene3D" id="3.20.20.70">
    <property type="entry name" value="Aldolase class I"/>
    <property type="match status" value="1"/>
</dbReference>
<comment type="cofactor">
    <cofactor evidence="1">
        <name>FMN</name>
        <dbReference type="ChEBI" id="CHEBI:58210"/>
    </cofactor>
</comment>
<dbReference type="PANTHER" id="PTHR22893:SF112">
    <property type="entry name" value="12-OXOPHYTODIENOATE REDUCTASE 3"/>
    <property type="match status" value="1"/>
</dbReference>
<accession>A0AAD3SDF4</accession>
<evidence type="ECO:0000256" key="3">
    <source>
        <dbReference type="ARBA" id="ARBA00022630"/>
    </source>
</evidence>
<name>A0AAD3SDF4_NEPGR</name>
<feature type="domain" description="NADH:flavin oxidoreductase/NADH oxidase N-terminal" evidence="6">
    <location>
        <begin position="43"/>
        <end position="117"/>
    </location>
</feature>